<dbReference type="Proteomes" id="UP001221142">
    <property type="component" value="Unassembled WGS sequence"/>
</dbReference>
<dbReference type="AlphaFoldDB" id="A0AAD7FWP4"/>
<evidence type="ECO:0000313" key="2">
    <source>
        <dbReference type="Proteomes" id="UP001221142"/>
    </source>
</evidence>
<evidence type="ECO:0000313" key="1">
    <source>
        <dbReference type="EMBL" id="KAJ7641897.1"/>
    </source>
</evidence>
<proteinExistence type="predicted"/>
<reference evidence="1" key="1">
    <citation type="submission" date="2023-03" db="EMBL/GenBank/DDBJ databases">
        <title>Massive genome expansion in bonnet fungi (Mycena s.s.) driven by repeated elements and novel gene families across ecological guilds.</title>
        <authorList>
            <consortium name="Lawrence Berkeley National Laboratory"/>
            <person name="Harder C.B."/>
            <person name="Miyauchi S."/>
            <person name="Viragh M."/>
            <person name="Kuo A."/>
            <person name="Thoen E."/>
            <person name="Andreopoulos B."/>
            <person name="Lu D."/>
            <person name="Skrede I."/>
            <person name="Drula E."/>
            <person name="Henrissat B."/>
            <person name="Morin E."/>
            <person name="Kohler A."/>
            <person name="Barry K."/>
            <person name="LaButti K."/>
            <person name="Morin E."/>
            <person name="Salamov A."/>
            <person name="Lipzen A."/>
            <person name="Mereny Z."/>
            <person name="Hegedus B."/>
            <person name="Baldrian P."/>
            <person name="Stursova M."/>
            <person name="Weitz H."/>
            <person name="Taylor A."/>
            <person name="Grigoriev I.V."/>
            <person name="Nagy L.G."/>
            <person name="Martin F."/>
            <person name="Kauserud H."/>
        </authorList>
    </citation>
    <scope>NUCLEOTIDE SEQUENCE</scope>
    <source>
        <strain evidence="1">9284</strain>
    </source>
</reference>
<organism evidence="1 2">
    <name type="scientific">Roridomyces roridus</name>
    <dbReference type="NCBI Taxonomy" id="1738132"/>
    <lineage>
        <taxon>Eukaryota</taxon>
        <taxon>Fungi</taxon>
        <taxon>Dikarya</taxon>
        <taxon>Basidiomycota</taxon>
        <taxon>Agaricomycotina</taxon>
        <taxon>Agaricomycetes</taxon>
        <taxon>Agaricomycetidae</taxon>
        <taxon>Agaricales</taxon>
        <taxon>Marasmiineae</taxon>
        <taxon>Mycenaceae</taxon>
        <taxon>Roridomyces</taxon>
    </lineage>
</organism>
<name>A0AAD7FWP4_9AGAR</name>
<accession>A0AAD7FWP4</accession>
<keyword evidence="2" id="KW-1185">Reference proteome</keyword>
<gene>
    <name evidence="1" type="ORF">FB45DRAFT_1126035</name>
</gene>
<protein>
    <submittedName>
        <fullName evidence="1">Uncharacterized protein</fullName>
    </submittedName>
</protein>
<dbReference type="EMBL" id="JARKIF010000004">
    <property type="protein sequence ID" value="KAJ7641897.1"/>
    <property type="molecule type" value="Genomic_DNA"/>
</dbReference>
<sequence>MSSLLRLVFTTFLLYFIAGATPGVFPFKFAAPNLDSNPFQLALWPGNALQELFLWDPSYNISISSSPVNATCSSRCSDVGQTFKDCVIAANETNVAACLCTDAIGTKLGSCVSCISAETSSFLLNATVKIGARDWTYGCNAHGHNVSQPQVNATQAALAVAGSALPGISVFGPFLWSSFVVASAVWIS</sequence>
<comment type="caution">
    <text evidence="1">The sequence shown here is derived from an EMBL/GenBank/DDBJ whole genome shotgun (WGS) entry which is preliminary data.</text>
</comment>